<evidence type="ECO:0000256" key="1">
    <source>
        <dbReference type="SAM" id="Phobius"/>
    </source>
</evidence>
<reference evidence="2 3" key="1">
    <citation type="submission" date="2019-06" db="EMBL/GenBank/DDBJ databases">
        <title>Sequencing the genomes of 1000 actinobacteria strains.</title>
        <authorList>
            <person name="Klenk H.-P."/>
        </authorList>
    </citation>
    <scope>NUCLEOTIDE SEQUENCE [LARGE SCALE GENOMIC DNA]</scope>
    <source>
        <strain evidence="2 3">DSM 18607</strain>
    </source>
</reference>
<protein>
    <submittedName>
        <fullName evidence="2">Uncharacterized protein</fullName>
    </submittedName>
</protein>
<feature type="transmembrane region" description="Helical" evidence="1">
    <location>
        <begin position="63"/>
        <end position="84"/>
    </location>
</feature>
<evidence type="ECO:0000313" key="2">
    <source>
        <dbReference type="EMBL" id="TQJ08330.1"/>
    </source>
</evidence>
<keyword evidence="1" id="KW-1133">Transmembrane helix</keyword>
<keyword evidence="1" id="KW-0812">Transmembrane</keyword>
<comment type="caution">
    <text evidence="2">The sequence shown here is derived from an EMBL/GenBank/DDBJ whole genome shotgun (WGS) entry which is preliminary data.</text>
</comment>
<gene>
    <name evidence="2" type="ORF">FB458_1416</name>
</gene>
<dbReference type="OrthoDB" id="3827523at2"/>
<dbReference type="Proteomes" id="UP000317893">
    <property type="component" value="Unassembled WGS sequence"/>
</dbReference>
<keyword evidence="3" id="KW-1185">Reference proteome</keyword>
<accession>A0A542DZ06</accession>
<dbReference type="AlphaFoldDB" id="A0A542DZ06"/>
<dbReference type="EMBL" id="VFMN01000001">
    <property type="protein sequence ID" value="TQJ08330.1"/>
    <property type="molecule type" value="Genomic_DNA"/>
</dbReference>
<name>A0A542DZ06_9MICO</name>
<dbReference type="RefSeq" id="WP_141847860.1">
    <property type="nucleotide sequence ID" value="NZ_BAAAPR010000004.1"/>
</dbReference>
<keyword evidence="1" id="KW-0472">Membrane</keyword>
<proteinExistence type="predicted"/>
<evidence type="ECO:0000313" key="3">
    <source>
        <dbReference type="Proteomes" id="UP000317893"/>
    </source>
</evidence>
<organism evidence="2 3">
    <name type="scientific">Lapillicoccus jejuensis</name>
    <dbReference type="NCBI Taxonomy" id="402171"/>
    <lineage>
        <taxon>Bacteria</taxon>
        <taxon>Bacillati</taxon>
        <taxon>Actinomycetota</taxon>
        <taxon>Actinomycetes</taxon>
        <taxon>Micrococcales</taxon>
        <taxon>Intrasporangiaceae</taxon>
        <taxon>Lapillicoccus</taxon>
    </lineage>
</organism>
<sequence>MASTPRGVVALDRVVTLLAGLALVAGGAFVFAWHQGYLAKDPFRFTATQVSFPWMTSTVGASWWPWAAGAIGVALALVALIWLVRHLTGGRVGTLTLPGSGAQGALRVDAGAAAAAAADEITAARDDVRSCRSKVVLDRGQMVAVLEPVLEQGADLAAVTPVARASAEKLVRMVGRQDLTYRVQLRVARREEQVTHHRVE</sequence>